<gene>
    <name evidence="3" type="ORF">LCGC14_0515910</name>
</gene>
<dbReference type="AlphaFoldDB" id="A0A0F9S4P1"/>
<dbReference type="PRINTS" id="PR00502">
    <property type="entry name" value="NUDIXFAMILY"/>
</dbReference>
<dbReference type="PANTHER" id="PTHR43736:SF1">
    <property type="entry name" value="DIHYDRONEOPTERIN TRIPHOSPHATE DIPHOSPHATASE"/>
    <property type="match status" value="1"/>
</dbReference>
<dbReference type="CDD" id="cd18873">
    <property type="entry name" value="NUDIX_NadM_like"/>
    <property type="match status" value="1"/>
</dbReference>
<evidence type="ECO:0000313" key="3">
    <source>
        <dbReference type="EMBL" id="KKN62039.1"/>
    </source>
</evidence>
<accession>A0A0F9S4P1</accession>
<feature type="domain" description="Nudix hydrolase" evidence="2">
    <location>
        <begin position="6"/>
        <end position="135"/>
    </location>
</feature>
<dbReference type="EMBL" id="LAZR01000637">
    <property type="protein sequence ID" value="KKN62039.1"/>
    <property type="molecule type" value="Genomic_DNA"/>
</dbReference>
<dbReference type="PANTHER" id="PTHR43736">
    <property type="entry name" value="ADP-RIBOSE PYROPHOSPHATASE"/>
    <property type="match status" value="1"/>
</dbReference>
<protein>
    <recommendedName>
        <fullName evidence="2">Nudix hydrolase domain-containing protein</fullName>
    </recommendedName>
</protein>
<name>A0A0F9S4P1_9ZZZZ</name>
<keyword evidence="1" id="KW-0378">Hydrolase</keyword>
<comment type="caution">
    <text evidence="3">The sequence shown here is derived from an EMBL/GenBank/DDBJ whole genome shotgun (WGS) entry which is preliminary data.</text>
</comment>
<evidence type="ECO:0000259" key="2">
    <source>
        <dbReference type="PROSITE" id="PS51462"/>
    </source>
</evidence>
<proteinExistence type="predicted"/>
<sequence length="140" mass="16079">MKKNKCPIPTVDIIIEITRKNGQEGIILIKRKNPPHGWALPGGFVDVGESLEEAAVREAKEETSLDIKLKNQFHTYSDPKRDPRKHTISTVYVATAQGRPRAQDDALDIRIFTQEEINFPLAFDHKKILADYFNQINEYY</sequence>
<organism evidence="3">
    <name type="scientific">marine sediment metagenome</name>
    <dbReference type="NCBI Taxonomy" id="412755"/>
    <lineage>
        <taxon>unclassified sequences</taxon>
        <taxon>metagenomes</taxon>
        <taxon>ecological metagenomes</taxon>
    </lineage>
</organism>
<evidence type="ECO:0000256" key="1">
    <source>
        <dbReference type="ARBA" id="ARBA00022801"/>
    </source>
</evidence>
<dbReference type="Gene3D" id="3.90.79.10">
    <property type="entry name" value="Nucleoside Triphosphate Pyrophosphohydrolase"/>
    <property type="match status" value="1"/>
</dbReference>
<dbReference type="InterPro" id="IPR000086">
    <property type="entry name" value="NUDIX_hydrolase_dom"/>
</dbReference>
<dbReference type="GO" id="GO:0016787">
    <property type="term" value="F:hydrolase activity"/>
    <property type="evidence" value="ECO:0007669"/>
    <property type="project" value="UniProtKB-KW"/>
</dbReference>
<dbReference type="PROSITE" id="PS51462">
    <property type="entry name" value="NUDIX"/>
    <property type="match status" value="1"/>
</dbReference>
<dbReference type="InterPro" id="IPR020476">
    <property type="entry name" value="Nudix_hydrolase"/>
</dbReference>
<reference evidence="3" key="1">
    <citation type="journal article" date="2015" name="Nature">
        <title>Complex archaea that bridge the gap between prokaryotes and eukaryotes.</title>
        <authorList>
            <person name="Spang A."/>
            <person name="Saw J.H."/>
            <person name="Jorgensen S.L."/>
            <person name="Zaremba-Niedzwiedzka K."/>
            <person name="Martijn J."/>
            <person name="Lind A.E."/>
            <person name="van Eijk R."/>
            <person name="Schleper C."/>
            <person name="Guy L."/>
            <person name="Ettema T.J."/>
        </authorList>
    </citation>
    <scope>NUCLEOTIDE SEQUENCE</scope>
</reference>
<dbReference type="Pfam" id="PF00293">
    <property type="entry name" value="NUDIX"/>
    <property type="match status" value="1"/>
</dbReference>
<dbReference type="InterPro" id="IPR015797">
    <property type="entry name" value="NUDIX_hydrolase-like_dom_sf"/>
</dbReference>
<dbReference type="SUPFAM" id="SSF55811">
    <property type="entry name" value="Nudix"/>
    <property type="match status" value="1"/>
</dbReference>